<dbReference type="AlphaFoldDB" id="A0A2A2KDZ5"/>
<comment type="caution">
    <text evidence="2">The sequence shown here is derived from an EMBL/GenBank/DDBJ whole genome shotgun (WGS) entry which is preliminary data.</text>
</comment>
<reference evidence="2 3" key="1">
    <citation type="journal article" date="2017" name="Curr. Biol.">
        <title>Genome architecture and evolution of a unichromosomal asexual nematode.</title>
        <authorList>
            <person name="Fradin H."/>
            <person name="Zegar C."/>
            <person name="Gutwein M."/>
            <person name="Lucas J."/>
            <person name="Kovtun M."/>
            <person name="Corcoran D."/>
            <person name="Baugh L.R."/>
            <person name="Kiontke K."/>
            <person name="Gunsalus K."/>
            <person name="Fitch D.H."/>
            <person name="Piano F."/>
        </authorList>
    </citation>
    <scope>NUCLEOTIDE SEQUENCE [LARGE SCALE GENOMIC DNA]</scope>
    <source>
        <strain evidence="2">PF1309</strain>
    </source>
</reference>
<feature type="compositionally biased region" description="Basic and acidic residues" evidence="1">
    <location>
        <begin position="1"/>
        <end position="12"/>
    </location>
</feature>
<proteinExistence type="predicted"/>
<dbReference type="Proteomes" id="UP000218231">
    <property type="component" value="Unassembled WGS sequence"/>
</dbReference>
<protein>
    <submittedName>
        <fullName evidence="2">Uncharacterized protein</fullName>
    </submittedName>
</protein>
<evidence type="ECO:0000256" key="1">
    <source>
        <dbReference type="SAM" id="MobiDB-lite"/>
    </source>
</evidence>
<name>A0A2A2KDZ5_9BILA</name>
<evidence type="ECO:0000313" key="3">
    <source>
        <dbReference type="Proteomes" id="UP000218231"/>
    </source>
</evidence>
<organism evidence="2 3">
    <name type="scientific">Diploscapter pachys</name>
    <dbReference type="NCBI Taxonomy" id="2018661"/>
    <lineage>
        <taxon>Eukaryota</taxon>
        <taxon>Metazoa</taxon>
        <taxon>Ecdysozoa</taxon>
        <taxon>Nematoda</taxon>
        <taxon>Chromadorea</taxon>
        <taxon>Rhabditida</taxon>
        <taxon>Rhabditina</taxon>
        <taxon>Rhabditomorpha</taxon>
        <taxon>Rhabditoidea</taxon>
        <taxon>Rhabditidae</taxon>
        <taxon>Diploscapter</taxon>
    </lineage>
</organism>
<evidence type="ECO:0000313" key="2">
    <source>
        <dbReference type="EMBL" id="PAV72039.1"/>
    </source>
</evidence>
<dbReference type="EMBL" id="LIAE01008866">
    <property type="protein sequence ID" value="PAV72039.1"/>
    <property type="molecule type" value="Genomic_DNA"/>
</dbReference>
<accession>A0A2A2KDZ5</accession>
<feature type="region of interest" description="Disordered" evidence="1">
    <location>
        <begin position="1"/>
        <end position="63"/>
    </location>
</feature>
<keyword evidence="3" id="KW-1185">Reference proteome</keyword>
<sequence length="76" mass="7984">MLDRGPARERQDWGSSETASPVEEEDAIPPRFQSSVVPTAAGLRSVNDTPHPGGDHRRVATTAAGTVRDGGVCWGG</sequence>
<gene>
    <name evidence="2" type="ORF">WR25_22471</name>
</gene>